<sequence>MTVEDIADYPYLTRKEFVTCMNQFVDRYGSAMAAVSETATSSSSSSSLADPASVRIVPGVTTPYLQITTTLRSHPCTPNIANNDQGDIEDRGNESGAGDIEDIEDADPCPPPPTAQSPGPTGHIDYHIVYSATWRVPTMYLRATHNGAMVLSTSEITRLLVSDRKVRGAIRAVDFGGALGIQDHPELGTPFMWLHPCHTATMLGAVVSPRDGVSVGTAEYLAAWISLIGPAVGLALPSVAV</sequence>
<dbReference type="Proteomes" id="UP001150581">
    <property type="component" value="Unassembled WGS sequence"/>
</dbReference>
<name>A0ACC1IVT5_9FUNG</name>
<evidence type="ECO:0000313" key="1">
    <source>
        <dbReference type="EMBL" id="KAJ1901650.1"/>
    </source>
</evidence>
<proteinExistence type="predicted"/>
<keyword evidence="2" id="KW-1185">Reference proteome</keyword>
<organism evidence="1 2">
    <name type="scientific">Kickxella alabastrina</name>
    <dbReference type="NCBI Taxonomy" id="61397"/>
    <lineage>
        <taxon>Eukaryota</taxon>
        <taxon>Fungi</taxon>
        <taxon>Fungi incertae sedis</taxon>
        <taxon>Zoopagomycota</taxon>
        <taxon>Kickxellomycotina</taxon>
        <taxon>Kickxellomycetes</taxon>
        <taxon>Kickxellales</taxon>
        <taxon>Kickxellaceae</taxon>
        <taxon>Kickxella</taxon>
    </lineage>
</organism>
<protein>
    <submittedName>
        <fullName evidence="1">Uncharacterized protein</fullName>
    </submittedName>
</protein>
<gene>
    <name evidence="1" type="ORF">LPJ66_000618</name>
</gene>
<dbReference type="EMBL" id="JANBPG010000020">
    <property type="protein sequence ID" value="KAJ1901650.1"/>
    <property type="molecule type" value="Genomic_DNA"/>
</dbReference>
<comment type="caution">
    <text evidence="1">The sequence shown here is derived from an EMBL/GenBank/DDBJ whole genome shotgun (WGS) entry which is preliminary data.</text>
</comment>
<reference evidence="1" key="1">
    <citation type="submission" date="2022-07" db="EMBL/GenBank/DDBJ databases">
        <title>Phylogenomic reconstructions and comparative analyses of Kickxellomycotina fungi.</title>
        <authorList>
            <person name="Reynolds N.K."/>
            <person name="Stajich J.E."/>
            <person name="Barry K."/>
            <person name="Grigoriev I.V."/>
            <person name="Crous P."/>
            <person name="Smith M.E."/>
        </authorList>
    </citation>
    <scope>NUCLEOTIDE SEQUENCE</scope>
    <source>
        <strain evidence="1">Benny 63K</strain>
    </source>
</reference>
<evidence type="ECO:0000313" key="2">
    <source>
        <dbReference type="Proteomes" id="UP001150581"/>
    </source>
</evidence>
<accession>A0ACC1IVT5</accession>